<dbReference type="InterPro" id="IPR021100">
    <property type="entry name" value="N-glycosylation_EOS1"/>
</dbReference>
<accession>A0A218YWV7</accession>
<feature type="region of interest" description="Disordered" evidence="1">
    <location>
        <begin position="125"/>
        <end position="188"/>
    </location>
</feature>
<evidence type="ECO:0000313" key="3">
    <source>
        <dbReference type="EMBL" id="OWP00148.1"/>
    </source>
</evidence>
<evidence type="ECO:0000313" key="4">
    <source>
        <dbReference type="Proteomes" id="UP000242519"/>
    </source>
</evidence>
<dbReference type="Proteomes" id="UP000242519">
    <property type="component" value="Unassembled WGS sequence"/>
</dbReference>
<dbReference type="PANTHER" id="PTHR28147">
    <property type="entry name" value="N-GLYCOSYLATION PROTEIN EOS1"/>
    <property type="match status" value="1"/>
</dbReference>
<feature type="transmembrane region" description="Helical" evidence="2">
    <location>
        <begin position="311"/>
        <end position="329"/>
    </location>
</feature>
<evidence type="ECO:0008006" key="5">
    <source>
        <dbReference type="Google" id="ProtNLM"/>
    </source>
</evidence>
<dbReference type="Pfam" id="PF12326">
    <property type="entry name" value="EOS1"/>
    <property type="match status" value="1"/>
</dbReference>
<evidence type="ECO:0000256" key="2">
    <source>
        <dbReference type="SAM" id="Phobius"/>
    </source>
</evidence>
<keyword evidence="2" id="KW-1133">Transmembrane helix</keyword>
<name>A0A218YWV7_9HELO</name>
<sequence>MLRRSSRPDPLDFILGRPAEKENEKKKKTACPTATSLQNSERRQVVTQLPQNLEYQPLQKERIPTFGTPTSLDLRSRGTLRRAEHPAPLEPDTQELICTRGSISTPPRPKPRRALRLLPLQFEQIPPSADDHDPSSTASLPGSFFPTLSAPLSGSPSRRQLARQRGRAVQLRTPRRRPPPLSTLSNPPELQAAAYASALLSLATPRRPLASTSRGPPLPPPRYPLSSPPNRHPARPDHENSVLHPRVAVLLGVERHWHLPLLFCRALSTAPAVWWGLRCALTFLRELLLVEGVEPVGAPWSVEKRFRVTEVFLALLWCCSSAWLSFYFTDCLMSRWLLNYTPQGNGARDKCRDNWLIFPATLVRLLSINSMNAYVTSWVLYLSGGSEDPRLLLPAWISIASTLTILYHLTHPRLAILKETSLSISVFSIASFITMSSLLLQLHLTRENDPPVPIFGLAKLCWQYVKVGVRMLGVVGRDL</sequence>
<reference evidence="3 4" key="1">
    <citation type="submission" date="2017-04" db="EMBL/GenBank/DDBJ databases">
        <title>Draft genome sequence of Marssonina coronaria NL1: causal agent of apple blotch.</title>
        <authorList>
            <person name="Cheng Q."/>
        </authorList>
    </citation>
    <scope>NUCLEOTIDE SEQUENCE [LARGE SCALE GENOMIC DNA]</scope>
    <source>
        <strain evidence="3 4">NL1</strain>
    </source>
</reference>
<dbReference type="GO" id="GO:0006487">
    <property type="term" value="P:protein N-linked glycosylation"/>
    <property type="evidence" value="ECO:0007669"/>
    <property type="project" value="TreeGrafter"/>
</dbReference>
<dbReference type="EMBL" id="MZNU01000336">
    <property type="protein sequence ID" value="OWP00148.1"/>
    <property type="molecule type" value="Genomic_DNA"/>
</dbReference>
<dbReference type="AlphaFoldDB" id="A0A218YWV7"/>
<dbReference type="GO" id="GO:0005789">
    <property type="term" value="C:endoplasmic reticulum membrane"/>
    <property type="evidence" value="ECO:0007669"/>
    <property type="project" value="InterPro"/>
</dbReference>
<feature type="transmembrane region" description="Helical" evidence="2">
    <location>
        <begin position="422"/>
        <end position="444"/>
    </location>
</feature>
<organism evidence="3 4">
    <name type="scientific">Diplocarpon coronariae</name>
    <dbReference type="NCBI Taxonomy" id="2795749"/>
    <lineage>
        <taxon>Eukaryota</taxon>
        <taxon>Fungi</taxon>
        <taxon>Dikarya</taxon>
        <taxon>Ascomycota</taxon>
        <taxon>Pezizomycotina</taxon>
        <taxon>Leotiomycetes</taxon>
        <taxon>Helotiales</taxon>
        <taxon>Drepanopezizaceae</taxon>
        <taxon>Diplocarpon</taxon>
    </lineage>
</organism>
<gene>
    <name evidence="3" type="ORF">B2J93_8719</name>
</gene>
<evidence type="ECO:0000256" key="1">
    <source>
        <dbReference type="SAM" id="MobiDB-lite"/>
    </source>
</evidence>
<feature type="compositionally biased region" description="Pro residues" evidence="1">
    <location>
        <begin position="216"/>
        <end position="231"/>
    </location>
</feature>
<protein>
    <recommendedName>
        <fullName evidence="5">N-glycosylation protein EOS1</fullName>
    </recommendedName>
</protein>
<dbReference type="PANTHER" id="PTHR28147:SF1">
    <property type="entry name" value="N-GLYCOSYLATION PROTEIN EOS1"/>
    <property type="match status" value="1"/>
</dbReference>
<feature type="region of interest" description="Disordered" evidence="1">
    <location>
        <begin position="207"/>
        <end position="239"/>
    </location>
</feature>
<feature type="transmembrane region" description="Helical" evidence="2">
    <location>
        <begin position="391"/>
        <end position="410"/>
    </location>
</feature>
<dbReference type="OrthoDB" id="2139606at2759"/>
<proteinExistence type="predicted"/>
<keyword evidence="2" id="KW-0472">Membrane</keyword>
<comment type="caution">
    <text evidence="3">The sequence shown here is derived from an EMBL/GenBank/DDBJ whole genome shotgun (WGS) entry which is preliminary data.</text>
</comment>
<keyword evidence="4" id="KW-1185">Reference proteome</keyword>
<dbReference type="GO" id="GO:0034599">
    <property type="term" value="P:cellular response to oxidative stress"/>
    <property type="evidence" value="ECO:0007669"/>
    <property type="project" value="InterPro"/>
</dbReference>
<feature type="region of interest" description="Disordered" evidence="1">
    <location>
        <begin position="1"/>
        <end position="73"/>
    </location>
</feature>
<feature type="compositionally biased region" description="Basic and acidic residues" evidence="1">
    <location>
        <begin position="1"/>
        <end position="10"/>
    </location>
</feature>
<keyword evidence="2" id="KW-0812">Transmembrane</keyword>
<dbReference type="InParanoid" id="A0A218YWV7"/>
<feature type="compositionally biased region" description="Polar residues" evidence="1">
    <location>
        <begin position="32"/>
        <end position="54"/>
    </location>
</feature>